<feature type="domain" description="Ribonuclease PIN" evidence="15">
    <location>
        <begin position="9"/>
        <end position="95"/>
    </location>
</feature>
<dbReference type="InterPro" id="IPR014881">
    <property type="entry name" value="NOB1_Zn-bd"/>
</dbReference>
<evidence type="ECO:0000256" key="4">
    <source>
        <dbReference type="ARBA" id="ARBA00022553"/>
    </source>
</evidence>
<keyword evidence="8" id="KW-0378">Hydrolase</keyword>
<dbReference type="PANTHER" id="PTHR12814:SF2">
    <property type="entry name" value="RNA-BINDING PROTEIN NOB1"/>
    <property type="match status" value="1"/>
</dbReference>
<dbReference type="PIRSF" id="PIRSF037125">
    <property type="entry name" value="D-site_20S_pre-rRNA_nuclease"/>
    <property type="match status" value="1"/>
</dbReference>
<dbReference type="GO" id="GO:0030490">
    <property type="term" value="P:maturation of SSU-rRNA"/>
    <property type="evidence" value="ECO:0007669"/>
    <property type="project" value="TreeGrafter"/>
</dbReference>
<evidence type="ECO:0000259" key="14">
    <source>
        <dbReference type="Pfam" id="PF08772"/>
    </source>
</evidence>
<dbReference type="GO" id="GO:0030688">
    <property type="term" value="C:preribosome, small subunit precursor"/>
    <property type="evidence" value="ECO:0007669"/>
    <property type="project" value="TreeGrafter"/>
</dbReference>
<evidence type="ECO:0000256" key="6">
    <source>
        <dbReference type="ARBA" id="ARBA00022723"/>
    </source>
</evidence>
<gene>
    <name evidence="16" type="ORF">B4U80_03916</name>
</gene>
<keyword evidence="5" id="KW-0540">Nuclease</keyword>
<evidence type="ECO:0000313" key="17">
    <source>
        <dbReference type="Proteomes" id="UP000288716"/>
    </source>
</evidence>
<keyword evidence="9 12" id="KW-0862">Zinc</keyword>
<evidence type="ECO:0000256" key="10">
    <source>
        <dbReference type="ARBA" id="ARBA00023242"/>
    </source>
</evidence>
<dbReference type="EMBL" id="NCKV01020615">
    <property type="protein sequence ID" value="RWS20027.1"/>
    <property type="molecule type" value="Genomic_DNA"/>
</dbReference>
<feature type="non-terminal residue" evidence="16">
    <location>
        <position position="282"/>
    </location>
</feature>
<keyword evidence="7" id="KW-0863">Zinc-finger</keyword>
<evidence type="ECO:0000259" key="15">
    <source>
        <dbReference type="Pfam" id="PF17146"/>
    </source>
</evidence>
<dbReference type="VEuPathDB" id="VectorBase:LDEU012013"/>
<dbReference type="Gene3D" id="6.20.210.10">
    <property type="entry name" value="Nin one binding (NOB1), Zn-ribbon-like"/>
    <property type="match status" value="1"/>
</dbReference>
<reference evidence="16 17" key="1">
    <citation type="journal article" date="2018" name="Gigascience">
        <title>Genomes of trombidid mites reveal novel predicted allergens and laterally-transferred genes associated with secondary metabolism.</title>
        <authorList>
            <person name="Dong X."/>
            <person name="Chaisiri K."/>
            <person name="Xia D."/>
            <person name="Armstrong S.D."/>
            <person name="Fang Y."/>
            <person name="Donnelly M.J."/>
            <person name="Kadowaki T."/>
            <person name="McGarry J.W."/>
            <person name="Darby A.C."/>
            <person name="Makepeace B.L."/>
        </authorList>
    </citation>
    <scope>NUCLEOTIDE SEQUENCE [LARGE SCALE GENOMIC DNA]</scope>
    <source>
        <strain evidence="16">UoL-UT</strain>
    </source>
</reference>
<feature type="binding site" evidence="12">
    <location>
        <position position="258"/>
    </location>
    <ligand>
        <name>Zn(2+)</name>
        <dbReference type="ChEBI" id="CHEBI:29105"/>
    </ligand>
</feature>
<comment type="subcellular location">
    <subcellularLocation>
        <location evidence="1">Nucleus</location>
    </subcellularLocation>
</comment>
<keyword evidence="4" id="KW-0597">Phosphoprotein</keyword>
<evidence type="ECO:0000256" key="7">
    <source>
        <dbReference type="ARBA" id="ARBA00022771"/>
    </source>
</evidence>
<dbReference type="SUPFAM" id="SSF144206">
    <property type="entry name" value="NOB1 zinc finger-like"/>
    <property type="match status" value="1"/>
</dbReference>
<evidence type="ECO:0000256" key="2">
    <source>
        <dbReference type="ARBA" id="ARBA00005858"/>
    </source>
</evidence>
<dbReference type="FunFam" id="3.40.50.1010:FF:000018">
    <property type="entry name" value="RNA-binding protein NOB1"/>
    <property type="match status" value="1"/>
</dbReference>
<feature type="compositionally biased region" description="Acidic residues" evidence="13">
    <location>
        <begin position="176"/>
        <end position="186"/>
    </location>
</feature>
<feature type="binding site" evidence="12">
    <location>
        <position position="270"/>
    </location>
    <ligand>
        <name>Zn(2+)</name>
        <dbReference type="ChEBI" id="CHEBI:29105"/>
    </ligand>
</feature>
<keyword evidence="17" id="KW-1185">Reference proteome</keyword>
<dbReference type="GO" id="GO:0016787">
    <property type="term" value="F:hydrolase activity"/>
    <property type="evidence" value="ECO:0007669"/>
    <property type="project" value="UniProtKB-KW"/>
</dbReference>
<keyword evidence="6 12" id="KW-0479">Metal-binding</keyword>
<dbReference type="GO" id="GO:0004521">
    <property type="term" value="F:RNA endonuclease activity"/>
    <property type="evidence" value="ECO:0007669"/>
    <property type="project" value="InterPro"/>
</dbReference>
<protein>
    <recommendedName>
        <fullName evidence="3">RNA-binding protein NOB1</fullName>
    </recommendedName>
</protein>
<feature type="binding site" evidence="12">
    <location>
        <position position="273"/>
    </location>
    <ligand>
        <name>Zn(2+)</name>
        <dbReference type="ChEBI" id="CHEBI:29105"/>
    </ligand>
</feature>
<dbReference type="Pfam" id="PF08772">
    <property type="entry name" value="Zn_ribbon_NOB1"/>
    <property type="match status" value="1"/>
</dbReference>
<feature type="domain" description="Nin one binding (NOB1) Zn-ribbon-like" evidence="14">
    <location>
        <begin position="245"/>
        <end position="282"/>
    </location>
</feature>
<evidence type="ECO:0000256" key="12">
    <source>
        <dbReference type="PIRSR" id="PIRSR037125-1"/>
    </source>
</evidence>
<evidence type="ECO:0000256" key="5">
    <source>
        <dbReference type="ARBA" id="ARBA00022722"/>
    </source>
</evidence>
<dbReference type="PANTHER" id="PTHR12814">
    <property type="entry name" value="RNA-BINDING PROTEIN NOB1"/>
    <property type="match status" value="1"/>
</dbReference>
<dbReference type="AlphaFoldDB" id="A0A443RXD4"/>
<dbReference type="InterPro" id="IPR039907">
    <property type="entry name" value="NOB1"/>
</dbReference>
<dbReference type="Proteomes" id="UP000288716">
    <property type="component" value="Unassembled WGS sequence"/>
</dbReference>
<evidence type="ECO:0000256" key="11">
    <source>
        <dbReference type="ARBA" id="ARBA00045628"/>
    </source>
</evidence>
<comment type="similarity">
    <text evidence="2">Belongs to the NOB1 family.</text>
</comment>
<dbReference type="GO" id="GO:0008270">
    <property type="term" value="F:zinc ion binding"/>
    <property type="evidence" value="ECO:0007669"/>
    <property type="project" value="UniProtKB-KW"/>
</dbReference>
<dbReference type="Pfam" id="PF17146">
    <property type="entry name" value="PIN_6"/>
    <property type="match status" value="1"/>
</dbReference>
<evidence type="ECO:0000256" key="13">
    <source>
        <dbReference type="SAM" id="MobiDB-lite"/>
    </source>
</evidence>
<dbReference type="CDD" id="cd09876">
    <property type="entry name" value="PIN_Nob1-like"/>
    <property type="match status" value="1"/>
</dbReference>
<dbReference type="Gene3D" id="3.40.50.1010">
    <property type="entry name" value="5'-nuclease"/>
    <property type="match status" value="1"/>
</dbReference>
<dbReference type="InterPro" id="IPR036283">
    <property type="entry name" value="NOB1_Zf-like_sf"/>
</dbReference>
<organism evidence="16 17">
    <name type="scientific">Leptotrombidium deliense</name>
    <dbReference type="NCBI Taxonomy" id="299467"/>
    <lineage>
        <taxon>Eukaryota</taxon>
        <taxon>Metazoa</taxon>
        <taxon>Ecdysozoa</taxon>
        <taxon>Arthropoda</taxon>
        <taxon>Chelicerata</taxon>
        <taxon>Arachnida</taxon>
        <taxon>Acari</taxon>
        <taxon>Acariformes</taxon>
        <taxon>Trombidiformes</taxon>
        <taxon>Prostigmata</taxon>
        <taxon>Anystina</taxon>
        <taxon>Parasitengona</taxon>
        <taxon>Trombiculoidea</taxon>
        <taxon>Trombiculidae</taxon>
        <taxon>Leptotrombidium</taxon>
    </lineage>
</organism>
<evidence type="ECO:0000256" key="3">
    <source>
        <dbReference type="ARBA" id="ARBA00018439"/>
    </source>
</evidence>
<evidence type="ECO:0000256" key="9">
    <source>
        <dbReference type="ARBA" id="ARBA00022833"/>
    </source>
</evidence>
<dbReference type="GO" id="GO:0005634">
    <property type="term" value="C:nucleus"/>
    <property type="evidence" value="ECO:0007669"/>
    <property type="project" value="UniProtKB-SubCell"/>
</dbReference>
<evidence type="ECO:0000256" key="8">
    <source>
        <dbReference type="ARBA" id="ARBA00022801"/>
    </source>
</evidence>
<evidence type="ECO:0000313" key="16">
    <source>
        <dbReference type="EMBL" id="RWS20027.1"/>
    </source>
</evidence>
<dbReference type="InterPro" id="IPR033411">
    <property type="entry name" value="Ribonuclease_PIN"/>
</dbReference>
<dbReference type="InterPro" id="IPR017117">
    <property type="entry name" value="Nob1_euk"/>
</dbReference>
<feature type="binding site" evidence="12">
    <location>
        <position position="255"/>
    </location>
    <ligand>
        <name>Zn(2+)</name>
        <dbReference type="ChEBI" id="CHEBI:29105"/>
    </ligand>
</feature>
<accession>A0A443RXD4</accession>
<evidence type="ECO:0000256" key="1">
    <source>
        <dbReference type="ARBA" id="ARBA00004123"/>
    </source>
</evidence>
<proteinExistence type="inferred from homology"/>
<comment type="function">
    <text evidence="11">May play a role in mRNA degradation. Endonuclease required for processing of 20S pre-rRNA precursor and biogenesis of 40S ribosomal subunits.</text>
</comment>
<feature type="compositionally biased region" description="Polar residues" evidence="13">
    <location>
        <begin position="163"/>
        <end position="175"/>
    </location>
</feature>
<feature type="region of interest" description="Disordered" evidence="13">
    <location>
        <begin position="154"/>
        <end position="186"/>
    </location>
</feature>
<name>A0A443RXD4_9ACAR</name>
<dbReference type="OrthoDB" id="446759at2759"/>
<dbReference type="STRING" id="299467.A0A443RXD4"/>
<comment type="caution">
    <text evidence="16">The sequence shown here is derived from an EMBL/GenBank/DDBJ whole genome shotgun (WGS) entry which is preliminary data.</text>
</comment>
<sequence>MERNKIDYLVIDSGAFIKGTQLHELSDNLYTIHEVINEIKDKATKARLEALPYELQYKEPSQEDIRFVADFAKKTGDFSFLSLTDIKVIALTYALEKQFNGTEHLHSEPNEQRIITKTTNKVVKTDANIDGFYYPKNGNKSESDVKTNDFNNEKQIENENDTEFISNLNATNTSPNEEDEDDEDDAGWITPSNIKEIQQKVSSISLTEETSQKTIVGCITGDFSMQNVLIQIGLNVVSLSNGLIIKETKQFVLRCHACFKITTNLMKKFCPHCGNLGTLKRV</sequence>
<keyword evidence="10" id="KW-0539">Nucleus</keyword>